<feature type="region of interest" description="Disordered" evidence="2">
    <location>
        <begin position="77"/>
        <end position="96"/>
    </location>
</feature>
<evidence type="ECO:0000259" key="4">
    <source>
        <dbReference type="PROSITE" id="PS50112"/>
    </source>
</evidence>
<dbReference type="PROSITE" id="PS50112">
    <property type="entry name" value="PAS"/>
    <property type="match status" value="1"/>
</dbReference>
<dbReference type="SUPFAM" id="SSF52172">
    <property type="entry name" value="CheY-like"/>
    <property type="match status" value="1"/>
</dbReference>
<feature type="compositionally biased region" description="Low complexity" evidence="2">
    <location>
        <begin position="77"/>
        <end position="86"/>
    </location>
</feature>
<dbReference type="GO" id="GO:0006355">
    <property type="term" value="P:regulation of DNA-templated transcription"/>
    <property type="evidence" value="ECO:0007669"/>
    <property type="project" value="InterPro"/>
</dbReference>
<dbReference type="Gene3D" id="3.40.50.2300">
    <property type="match status" value="1"/>
</dbReference>
<name>A0A941IMY3_9ACTN</name>
<dbReference type="NCBIfam" id="TIGR00229">
    <property type="entry name" value="sensory_box"/>
    <property type="match status" value="1"/>
</dbReference>
<dbReference type="PANTHER" id="PTHR44757">
    <property type="entry name" value="DIGUANYLATE CYCLASE DGCP"/>
    <property type="match status" value="1"/>
</dbReference>
<feature type="compositionally biased region" description="Low complexity" evidence="2">
    <location>
        <begin position="748"/>
        <end position="758"/>
    </location>
</feature>
<dbReference type="AlphaFoldDB" id="A0A941IMY3"/>
<dbReference type="PROSITE" id="PS50110">
    <property type="entry name" value="RESPONSE_REGULATORY"/>
    <property type="match status" value="1"/>
</dbReference>
<gene>
    <name evidence="5" type="ORF">KDK95_21945</name>
</gene>
<dbReference type="CDD" id="cd00130">
    <property type="entry name" value="PAS"/>
    <property type="match status" value="1"/>
</dbReference>
<feature type="domain" description="PAS" evidence="4">
    <location>
        <begin position="152"/>
        <end position="203"/>
    </location>
</feature>
<keyword evidence="1" id="KW-0597">Phosphoprotein</keyword>
<dbReference type="InterPro" id="IPR011006">
    <property type="entry name" value="CheY-like_superfamily"/>
</dbReference>
<evidence type="ECO:0000256" key="2">
    <source>
        <dbReference type="SAM" id="MobiDB-lite"/>
    </source>
</evidence>
<evidence type="ECO:0000313" key="5">
    <source>
        <dbReference type="EMBL" id="MBR7828986.1"/>
    </source>
</evidence>
<dbReference type="InterPro" id="IPR000014">
    <property type="entry name" value="PAS"/>
</dbReference>
<organism evidence="5 6">
    <name type="scientific">Actinospica acidithermotolerans</name>
    <dbReference type="NCBI Taxonomy" id="2828514"/>
    <lineage>
        <taxon>Bacteria</taxon>
        <taxon>Bacillati</taxon>
        <taxon>Actinomycetota</taxon>
        <taxon>Actinomycetes</taxon>
        <taxon>Catenulisporales</taxon>
        <taxon>Actinospicaceae</taxon>
        <taxon>Actinospica</taxon>
    </lineage>
</organism>
<dbReference type="Gene3D" id="3.30.565.10">
    <property type="entry name" value="Histidine kinase-like ATPase, C-terminal domain"/>
    <property type="match status" value="1"/>
</dbReference>
<feature type="compositionally biased region" description="Basic and acidic residues" evidence="2">
    <location>
        <begin position="485"/>
        <end position="494"/>
    </location>
</feature>
<dbReference type="SUPFAM" id="SSF55874">
    <property type="entry name" value="ATPase domain of HSP90 chaperone/DNA topoisomerase II/histidine kinase"/>
    <property type="match status" value="1"/>
</dbReference>
<dbReference type="RefSeq" id="WP_212520120.1">
    <property type="nucleotide sequence ID" value="NZ_JAGSOH010000071.1"/>
</dbReference>
<dbReference type="Proteomes" id="UP000676325">
    <property type="component" value="Unassembled WGS sequence"/>
</dbReference>
<comment type="caution">
    <text evidence="5">The sequence shown here is derived from an EMBL/GenBank/DDBJ whole genome shotgun (WGS) entry which is preliminary data.</text>
</comment>
<feature type="domain" description="Response regulatory" evidence="3">
    <location>
        <begin position="913"/>
        <end position="1023"/>
    </location>
</feature>
<dbReference type="InterPro" id="IPR052155">
    <property type="entry name" value="Biofilm_reg_signaling"/>
</dbReference>
<reference evidence="5" key="1">
    <citation type="submission" date="2021-04" db="EMBL/GenBank/DDBJ databases">
        <title>Genome based classification of Actinospica acidithermotolerans sp. nov., an actinobacterium isolated from an Indonesian hot spring.</title>
        <authorList>
            <person name="Kusuma A.B."/>
            <person name="Putra K.E."/>
            <person name="Nafisah S."/>
            <person name="Loh J."/>
            <person name="Nouioui I."/>
            <person name="Goodfellow M."/>
        </authorList>
    </citation>
    <scope>NUCLEOTIDE SEQUENCE</scope>
    <source>
        <strain evidence="5">MGRD01-02</strain>
    </source>
</reference>
<dbReference type="Gene3D" id="3.30.450.20">
    <property type="entry name" value="PAS domain"/>
    <property type="match status" value="2"/>
</dbReference>
<evidence type="ECO:0000256" key="1">
    <source>
        <dbReference type="PROSITE-ProRule" id="PRU00169"/>
    </source>
</evidence>
<dbReference type="InterPro" id="IPR013767">
    <property type="entry name" value="PAS_fold"/>
</dbReference>
<dbReference type="InterPro" id="IPR001789">
    <property type="entry name" value="Sig_transdc_resp-reg_receiver"/>
</dbReference>
<sequence>MGPTNRTPVRGAARLAAILDALPDALLLVDAAGSVVNANAAALGLFEGESAQRLLGKPIAELLPGIGRTVATPGSAPAALPAGSGSIDPRDLVGAPVRRPPERMAARRTDGGVFPAEVTTAELTEEDESELTLLVVRDLTGVLDVEAELRRQQRQIELILRAASEGIIGVDHEGRIVLVNPAGAKILRYRAADLGGQNVHELLTHSRADGTPLPESECPLLDSVRTGAKHRAVDSVLWRSDGGPVYVDLTTAPVYEGDNIIGAVMTFVDNSAARTAARQAAELTHVLDKDLRGSLVDVAARLRETADYAESEYAASGYGSATLPMLDEIGADLDQLTTLAADVVDFQQSVLGSLEYAPETVQLGDVVDAAVDAAAPAAAATGVEIAAHCAEVEVDLDAELFVKLLTHLLADMVSVSPVGGKIVVTAARRGALARIEIRGPHTGGGPLHLPIAQAIAARHGGTVTTHRIAGKGNTHVIEVPVDQPNRPERRDQPKPVEGPVRSALPTRIRGASRNPIAAARIRPPAPAAAAKPAATAVAEPAEASPAAVAEAEREQAEPQATVPEANGRQAAGASRRRRGAPAAEGADLQARIPAQSRSTLARSVGSMDLRPSRPMPTGDVWSKPDRSLTGDPAPAQPTDTQWIVPVREQEPEPAEAPAPPEPVAPPQPADPDPQPWQPAEEPQQAEMPEADATQRMPDLMQPPSYVAPSQGVQPRGRRRGAQSDGDLSSSSPSLPQVPEPPAQRVTLPVATQTVQAPPAAEPEPAPPASQKTAAAPGRRSYAAAAPAAPAPVAEPEPAAELPRLLLWPDPDPDTGEMLRTRGYDPVPLGQPDRLPTLAANGSGAAHPFAVFVDPVSAPITRRGLREVRAASTKAGLPLLVTAGIGRSPDGHELGPDPSLLLTALCPAEVRLPRVLLVEARNDLADAIADILERQGMQVAHATTDAESRESAVASPPDLVLLDLMQIRRRRVGVVDWLRDRGLLARTPLVVYTAEGSDTGGFDALYLTERATDAEPASRIGDLLAKIAPQ</sequence>
<dbReference type="CDD" id="cd00156">
    <property type="entry name" value="REC"/>
    <property type="match status" value="1"/>
</dbReference>
<feature type="compositionally biased region" description="Low complexity" evidence="2">
    <location>
        <begin position="677"/>
        <end position="691"/>
    </location>
</feature>
<evidence type="ECO:0000313" key="6">
    <source>
        <dbReference type="Proteomes" id="UP000676325"/>
    </source>
</evidence>
<feature type="compositionally biased region" description="Low complexity" evidence="2">
    <location>
        <begin position="557"/>
        <end position="573"/>
    </location>
</feature>
<dbReference type="SUPFAM" id="SSF55785">
    <property type="entry name" value="PYP-like sensor domain (PAS domain)"/>
    <property type="match status" value="2"/>
</dbReference>
<feature type="region of interest" description="Disordered" evidence="2">
    <location>
        <begin position="472"/>
        <end position="797"/>
    </location>
</feature>
<feature type="compositionally biased region" description="Pro residues" evidence="2">
    <location>
        <begin position="654"/>
        <end position="676"/>
    </location>
</feature>
<accession>A0A941IMY3</accession>
<dbReference type="PANTHER" id="PTHR44757:SF2">
    <property type="entry name" value="BIOFILM ARCHITECTURE MAINTENANCE PROTEIN MBAA"/>
    <property type="match status" value="1"/>
</dbReference>
<dbReference type="EMBL" id="JAGSOH010000071">
    <property type="protein sequence ID" value="MBR7828986.1"/>
    <property type="molecule type" value="Genomic_DNA"/>
</dbReference>
<evidence type="ECO:0000259" key="3">
    <source>
        <dbReference type="PROSITE" id="PS50110"/>
    </source>
</evidence>
<dbReference type="Pfam" id="PF00989">
    <property type="entry name" value="PAS"/>
    <property type="match status" value="2"/>
</dbReference>
<dbReference type="InterPro" id="IPR036890">
    <property type="entry name" value="HATPase_C_sf"/>
</dbReference>
<feature type="compositionally biased region" description="Low complexity" evidence="2">
    <location>
        <begin position="511"/>
        <end position="549"/>
    </location>
</feature>
<keyword evidence="6" id="KW-1185">Reference proteome</keyword>
<feature type="modified residue" description="4-aspartylphosphate" evidence="1">
    <location>
        <position position="962"/>
    </location>
</feature>
<dbReference type="InterPro" id="IPR035965">
    <property type="entry name" value="PAS-like_dom_sf"/>
</dbReference>
<feature type="compositionally biased region" description="Low complexity" evidence="2">
    <location>
        <begin position="773"/>
        <end position="787"/>
    </location>
</feature>
<dbReference type="GO" id="GO:0000160">
    <property type="term" value="P:phosphorelay signal transduction system"/>
    <property type="evidence" value="ECO:0007669"/>
    <property type="project" value="InterPro"/>
</dbReference>
<dbReference type="SMART" id="SM00091">
    <property type="entry name" value="PAS"/>
    <property type="match status" value="2"/>
</dbReference>
<proteinExistence type="predicted"/>
<protein>
    <submittedName>
        <fullName evidence="5">PAS domain-containing protein</fullName>
    </submittedName>
</protein>